<protein>
    <submittedName>
        <fullName evidence="1">Uncharacterized protein</fullName>
    </submittedName>
</protein>
<accession>A0ABT9AE10</accession>
<comment type="caution">
    <text evidence="1">The sequence shown here is derived from an EMBL/GenBank/DDBJ whole genome shotgun (WGS) entry which is preliminary data.</text>
</comment>
<name>A0ABT9AE10_9BACT</name>
<dbReference type="RefSeq" id="WP_305012286.1">
    <property type="nucleotide sequence ID" value="NZ_JAUQSX010000007.1"/>
</dbReference>
<evidence type="ECO:0000313" key="2">
    <source>
        <dbReference type="Proteomes" id="UP001167796"/>
    </source>
</evidence>
<gene>
    <name evidence="1" type="ORF">Q5H92_14670</name>
</gene>
<evidence type="ECO:0000313" key="1">
    <source>
        <dbReference type="EMBL" id="MDO7847609.1"/>
    </source>
</evidence>
<proteinExistence type="predicted"/>
<organism evidence="1 2">
    <name type="scientific">Hymenobacter mellowenesis</name>
    <dbReference type="NCBI Taxonomy" id="3063995"/>
    <lineage>
        <taxon>Bacteria</taxon>
        <taxon>Pseudomonadati</taxon>
        <taxon>Bacteroidota</taxon>
        <taxon>Cytophagia</taxon>
        <taxon>Cytophagales</taxon>
        <taxon>Hymenobacteraceae</taxon>
        <taxon>Hymenobacter</taxon>
    </lineage>
</organism>
<reference evidence="1" key="1">
    <citation type="submission" date="2023-07" db="EMBL/GenBank/DDBJ databases">
        <authorList>
            <person name="Kim M.K."/>
        </authorList>
    </citation>
    <scope>NUCLEOTIDE SEQUENCE</scope>
    <source>
        <strain evidence="1">M29</strain>
    </source>
</reference>
<dbReference type="Proteomes" id="UP001167796">
    <property type="component" value="Unassembled WGS sequence"/>
</dbReference>
<sequence>MKYTINKGSFSPKGLHLPGFGKASPASRTYTVNFSQSAWYEPSEGWNVEKDWNKLCGWSIGWLPWKVPGKPWYKPSSWEPAHHKNSVRVGWRASGTKEEPRIELCLYTYSQGVRTVETLLQPNGTPEELYLDMTYELELAIEEGHMEVGLCLEGGGYLTSQSLLFPEVEGPSYSLKPYFGGSNPAPHTMTIEVTQQS</sequence>
<keyword evidence="2" id="KW-1185">Reference proteome</keyword>
<dbReference type="EMBL" id="JAUQSX010000007">
    <property type="protein sequence ID" value="MDO7847609.1"/>
    <property type="molecule type" value="Genomic_DNA"/>
</dbReference>